<protein>
    <submittedName>
        <fullName evidence="2">Alkaline ceramidase domain protein</fullName>
    </submittedName>
</protein>
<dbReference type="Proteomes" id="UP000214646">
    <property type="component" value="Unassembled WGS sequence"/>
</dbReference>
<dbReference type="OrthoDB" id="9790058at2"/>
<reference evidence="3" key="1">
    <citation type="submission" date="2017-06" db="EMBL/GenBank/DDBJ databases">
        <title>Genome analysis of Fimbriiglobus ruber SP5, the first member of the order Planctomycetales with confirmed chitinolytic capability.</title>
        <authorList>
            <person name="Ravin N.V."/>
            <person name="Rakitin A.L."/>
            <person name="Ivanova A.A."/>
            <person name="Beletsky A.V."/>
            <person name="Kulichevskaya I.S."/>
            <person name="Mardanov A.V."/>
            <person name="Dedysh S.N."/>
        </authorList>
    </citation>
    <scope>NUCLEOTIDE SEQUENCE [LARGE SCALE GENOMIC DNA]</scope>
    <source>
        <strain evidence="3">SP5</strain>
    </source>
</reference>
<evidence type="ECO:0000313" key="2">
    <source>
        <dbReference type="EMBL" id="OWK47075.1"/>
    </source>
</evidence>
<evidence type="ECO:0000256" key="1">
    <source>
        <dbReference type="SAM" id="SignalP"/>
    </source>
</evidence>
<feature type="chain" id="PRO_5012827289" evidence="1">
    <location>
        <begin position="22"/>
        <end position="478"/>
    </location>
</feature>
<gene>
    <name evidence="2" type="ORF">FRUB_00774</name>
</gene>
<dbReference type="RefSeq" id="WP_143392827.1">
    <property type="nucleotide sequence ID" value="NZ_NIDE01000001.1"/>
</dbReference>
<dbReference type="EMBL" id="NIDE01000001">
    <property type="protein sequence ID" value="OWK47075.1"/>
    <property type="molecule type" value="Genomic_DNA"/>
</dbReference>
<proteinExistence type="predicted"/>
<keyword evidence="1" id="KW-0732">Signal</keyword>
<evidence type="ECO:0000313" key="3">
    <source>
        <dbReference type="Proteomes" id="UP000214646"/>
    </source>
</evidence>
<dbReference type="AlphaFoldDB" id="A0A225EFE2"/>
<name>A0A225EFE2_9BACT</name>
<feature type="signal peptide" evidence="1">
    <location>
        <begin position="1"/>
        <end position="21"/>
    </location>
</feature>
<organism evidence="2 3">
    <name type="scientific">Fimbriiglobus ruber</name>
    <dbReference type="NCBI Taxonomy" id="1908690"/>
    <lineage>
        <taxon>Bacteria</taxon>
        <taxon>Pseudomonadati</taxon>
        <taxon>Planctomycetota</taxon>
        <taxon>Planctomycetia</taxon>
        <taxon>Gemmatales</taxon>
        <taxon>Gemmataceae</taxon>
        <taxon>Fimbriiglobus</taxon>
    </lineage>
</organism>
<comment type="caution">
    <text evidence="2">The sequence shown here is derived from an EMBL/GenBank/DDBJ whole genome shotgun (WGS) entry which is preliminary data.</text>
</comment>
<accession>A0A225EFE2</accession>
<sequence>MSSFVRGFTALIVLICSTAVASAGSKLTVRAGAYAMDVTPEKFPVSVNGGFSDRQATKANDPLHARCLVLDDGKTKLAIVVVDSCVVPRDLIDAAKKKAEAKTGIPATNMLISGTHTHTAPTLTSVFGSDPNPEYVTFLTEKIAAGIEKAAVNLEPAELAWGSVQESSELFNRRWKMKPGTVNLDPFGGTTDVVRMNPGNQNPGLLEQAGTVDPEVSVLAVRSSAGRPLALLANYSLHYVGDLPALSADYFGVFGDRVGGAVGADDKEPKFVGILSNGTSGDVNNIDFSKPPLKSQPGERCRTVAETVVKAVGKATTGATYHADVTLAAAVAELELGVRKPTAAEIERATGVLARLGGKPARTAEEVYAGETIKIANYPDTVKVPLQALRIGDLGIVAIPCEVFTEIGLEIKKKSPIQRTFTIELANGYNGYLPTPAQHKLGGYETWRARSSYLEVGASEKIVPAVLKLLDKVAVKKG</sequence>
<keyword evidence="3" id="KW-1185">Reference proteome</keyword>